<feature type="transmembrane region" description="Helical" evidence="1">
    <location>
        <begin position="45"/>
        <end position="62"/>
    </location>
</feature>
<keyword evidence="1" id="KW-1133">Transmembrane helix</keyword>
<organism evidence="2 3">
    <name type="scientific">Ceratodon purpureus</name>
    <name type="common">Fire moss</name>
    <name type="synonym">Dicranum purpureum</name>
    <dbReference type="NCBI Taxonomy" id="3225"/>
    <lineage>
        <taxon>Eukaryota</taxon>
        <taxon>Viridiplantae</taxon>
        <taxon>Streptophyta</taxon>
        <taxon>Embryophyta</taxon>
        <taxon>Bryophyta</taxon>
        <taxon>Bryophytina</taxon>
        <taxon>Bryopsida</taxon>
        <taxon>Dicranidae</taxon>
        <taxon>Pseudoditrichales</taxon>
        <taxon>Ditrichaceae</taxon>
        <taxon>Ceratodon</taxon>
    </lineage>
</organism>
<reference evidence="2" key="1">
    <citation type="submission" date="2020-06" db="EMBL/GenBank/DDBJ databases">
        <title>WGS assembly of Ceratodon purpureus strain R40.</title>
        <authorList>
            <person name="Carey S.B."/>
            <person name="Jenkins J."/>
            <person name="Shu S."/>
            <person name="Lovell J.T."/>
            <person name="Sreedasyam A."/>
            <person name="Maumus F."/>
            <person name="Tiley G.P."/>
            <person name="Fernandez-Pozo N."/>
            <person name="Barry K."/>
            <person name="Chen C."/>
            <person name="Wang M."/>
            <person name="Lipzen A."/>
            <person name="Daum C."/>
            <person name="Saski C.A."/>
            <person name="Payton A.C."/>
            <person name="Mcbreen J.C."/>
            <person name="Conrad R.E."/>
            <person name="Kollar L.M."/>
            <person name="Olsson S."/>
            <person name="Huttunen S."/>
            <person name="Landis J.B."/>
            <person name="Wickett N.J."/>
            <person name="Johnson M.G."/>
            <person name="Rensing S.A."/>
            <person name="Grimwood J."/>
            <person name="Schmutz J."/>
            <person name="Mcdaniel S.F."/>
        </authorList>
    </citation>
    <scope>NUCLEOTIDE SEQUENCE</scope>
    <source>
        <strain evidence="2">R40</strain>
    </source>
</reference>
<comment type="caution">
    <text evidence="2">The sequence shown here is derived from an EMBL/GenBank/DDBJ whole genome shotgun (WGS) entry which is preliminary data.</text>
</comment>
<feature type="transmembrane region" description="Helical" evidence="1">
    <location>
        <begin position="67"/>
        <end position="86"/>
    </location>
</feature>
<dbReference type="OrthoDB" id="291792at2759"/>
<dbReference type="PANTHER" id="PTHR12459:SF15">
    <property type="entry name" value="TRANSMEMBRANE PROTEIN 135"/>
    <property type="match status" value="1"/>
</dbReference>
<protein>
    <submittedName>
        <fullName evidence="2">Uncharacterized protein</fullName>
    </submittedName>
</protein>
<gene>
    <name evidence="2" type="ORF">KC19_12G003300</name>
</gene>
<name>A0A8T0G655_CERPU</name>
<dbReference type="Proteomes" id="UP000822688">
    <property type="component" value="Chromosome 12"/>
</dbReference>
<sequence>MIEIKKSRLMELALFCFARAIESFAICVAYWGVLERYNLIPPKRIDIFLFSAATAFVMHCYAQEQNVFRLSISMFLTGYLVAWLPIWSYEV</sequence>
<evidence type="ECO:0000256" key="1">
    <source>
        <dbReference type="SAM" id="Phobius"/>
    </source>
</evidence>
<keyword evidence="1" id="KW-0812">Transmembrane</keyword>
<feature type="transmembrane region" description="Helical" evidence="1">
    <location>
        <begin position="12"/>
        <end position="33"/>
    </location>
</feature>
<keyword evidence="3" id="KW-1185">Reference proteome</keyword>
<evidence type="ECO:0000313" key="3">
    <source>
        <dbReference type="Proteomes" id="UP000822688"/>
    </source>
</evidence>
<dbReference type="PANTHER" id="PTHR12459">
    <property type="entry name" value="TRANSMEMBRANE PROTEIN 135-RELATED"/>
    <property type="match status" value="1"/>
</dbReference>
<accession>A0A8T0G655</accession>
<dbReference type="InterPro" id="IPR026749">
    <property type="entry name" value="Tmem135"/>
</dbReference>
<dbReference type="EMBL" id="CM026433">
    <property type="protein sequence ID" value="KAG0553338.1"/>
    <property type="molecule type" value="Genomic_DNA"/>
</dbReference>
<dbReference type="AlphaFoldDB" id="A0A8T0G655"/>
<keyword evidence="1" id="KW-0472">Membrane</keyword>
<proteinExistence type="predicted"/>
<evidence type="ECO:0000313" key="2">
    <source>
        <dbReference type="EMBL" id="KAG0553338.1"/>
    </source>
</evidence>